<reference evidence="1" key="2">
    <citation type="submission" date="2023-06" db="EMBL/GenBank/DDBJ databases">
        <authorList>
            <consortium name="Lawrence Berkeley National Laboratory"/>
            <person name="Haridas S."/>
            <person name="Hensen N."/>
            <person name="Bonometti L."/>
            <person name="Westerberg I."/>
            <person name="Brannstrom I.O."/>
            <person name="Guillou S."/>
            <person name="Cros-Aarteil S."/>
            <person name="Calhoun S."/>
            <person name="Kuo A."/>
            <person name="Mondo S."/>
            <person name="Pangilinan J."/>
            <person name="Riley R."/>
            <person name="Labutti K."/>
            <person name="Andreopoulos B."/>
            <person name="Lipzen A."/>
            <person name="Chen C."/>
            <person name="Yanf M."/>
            <person name="Daum C."/>
            <person name="Ng V."/>
            <person name="Clum A."/>
            <person name="Steindorff A."/>
            <person name="Ohm R."/>
            <person name="Martin F."/>
            <person name="Silar P."/>
            <person name="Natvig D."/>
            <person name="Lalanne C."/>
            <person name="Gautier V."/>
            <person name="Ament-Velasquez S.L."/>
            <person name="Kruys A."/>
            <person name="Hutchinson M.I."/>
            <person name="Powell A.J."/>
            <person name="Barry K."/>
            <person name="Miller A.N."/>
            <person name="Grigoriev I.V."/>
            <person name="Debuchy R."/>
            <person name="Gladieux P."/>
            <person name="Thoren M.H."/>
            <person name="Johannesson H."/>
        </authorList>
    </citation>
    <scope>NUCLEOTIDE SEQUENCE</scope>
    <source>
        <strain evidence="1">CBS 958.72</strain>
    </source>
</reference>
<protein>
    <submittedName>
        <fullName evidence="1">Uncharacterized protein</fullName>
    </submittedName>
</protein>
<dbReference type="AlphaFoldDB" id="A0AAE0MYU0"/>
<evidence type="ECO:0000313" key="2">
    <source>
        <dbReference type="Proteomes" id="UP001287356"/>
    </source>
</evidence>
<gene>
    <name evidence="1" type="ORF">B0T24DRAFT_124612</name>
</gene>
<keyword evidence="2" id="KW-1185">Reference proteome</keyword>
<sequence>MSHLVVNSILPANFYNSLIIDHDATDKAEHVDLKQKHIPSLFKLLTKHGVADVVEIHLLHRHFTLQDGEALVHRTLDIPGSGDLPRIRVDIAKAVNCSESIKSSLVPLLWMASPDGTLAAYEYGFQEDTAGATPRRIATEVSPKTWDSLAREFAAYVHSVGIADLVSLKDKSCVTGGEYVVPDMRVLFRVPKESINLQQGSDMLQSGWQLGAAETDAGLPECTDGHVTKTRQTTGGTVAHYHKTTEDGIDAFNEKEVAPLYTNAMWSAAKSGEFWAMGGGLVDPVA</sequence>
<reference evidence="1" key="1">
    <citation type="journal article" date="2023" name="Mol. Phylogenet. Evol.">
        <title>Genome-scale phylogeny and comparative genomics of the fungal order Sordariales.</title>
        <authorList>
            <person name="Hensen N."/>
            <person name="Bonometti L."/>
            <person name="Westerberg I."/>
            <person name="Brannstrom I.O."/>
            <person name="Guillou S."/>
            <person name="Cros-Aarteil S."/>
            <person name="Calhoun S."/>
            <person name="Haridas S."/>
            <person name="Kuo A."/>
            <person name="Mondo S."/>
            <person name="Pangilinan J."/>
            <person name="Riley R."/>
            <person name="LaButti K."/>
            <person name="Andreopoulos B."/>
            <person name="Lipzen A."/>
            <person name="Chen C."/>
            <person name="Yan M."/>
            <person name="Daum C."/>
            <person name="Ng V."/>
            <person name="Clum A."/>
            <person name="Steindorff A."/>
            <person name="Ohm R.A."/>
            <person name="Martin F."/>
            <person name="Silar P."/>
            <person name="Natvig D.O."/>
            <person name="Lalanne C."/>
            <person name="Gautier V."/>
            <person name="Ament-Velasquez S.L."/>
            <person name="Kruys A."/>
            <person name="Hutchinson M.I."/>
            <person name="Powell A.J."/>
            <person name="Barry K."/>
            <person name="Miller A.N."/>
            <person name="Grigoriev I.V."/>
            <person name="Debuchy R."/>
            <person name="Gladieux P."/>
            <person name="Hiltunen Thoren M."/>
            <person name="Johannesson H."/>
        </authorList>
    </citation>
    <scope>NUCLEOTIDE SEQUENCE</scope>
    <source>
        <strain evidence="1">CBS 958.72</strain>
    </source>
</reference>
<dbReference type="Proteomes" id="UP001287356">
    <property type="component" value="Unassembled WGS sequence"/>
</dbReference>
<accession>A0AAE0MYU0</accession>
<organism evidence="1 2">
    <name type="scientific">Lasiosphaeria ovina</name>
    <dbReference type="NCBI Taxonomy" id="92902"/>
    <lineage>
        <taxon>Eukaryota</taxon>
        <taxon>Fungi</taxon>
        <taxon>Dikarya</taxon>
        <taxon>Ascomycota</taxon>
        <taxon>Pezizomycotina</taxon>
        <taxon>Sordariomycetes</taxon>
        <taxon>Sordariomycetidae</taxon>
        <taxon>Sordariales</taxon>
        <taxon>Lasiosphaeriaceae</taxon>
        <taxon>Lasiosphaeria</taxon>
    </lineage>
</organism>
<comment type="caution">
    <text evidence="1">The sequence shown here is derived from an EMBL/GenBank/DDBJ whole genome shotgun (WGS) entry which is preliminary data.</text>
</comment>
<proteinExistence type="predicted"/>
<dbReference type="EMBL" id="JAULSN010000015">
    <property type="protein sequence ID" value="KAK3358515.1"/>
    <property type="molecule type" value="Genomic_DNA"/>
</dbReference>
<evidence type="ECO:0000313" key="1">
    <source>
        <dbReference type="EMBL" id="KAK3358515.1"/>
    </source>
</evidence>
<name>A0AAE0MYU0_9PEZI</name>